<dbReference type="EMBL" id="FNAS01000037">
    <property type="protein sequence ID" value="SDE81897.1"/>
    <property type="molecule type" value="Genomic_DNA"/>
</dbReference>
<dbReference type="SUPFAM" id="SSF88874">
    <property type="entry name" value="Receptor-binding domain of short tail fibre protein gp12"/>
    <property type="match status" value="1"/>
</dbReference>
<keyword evidence="3" id="KW-1185">Reference proteome</keyword>
<protein>
    <recommendedName>
        <fullName evidence="4">Microcystin-dependent protein</fullName>
    </recommendedName>
</protein>
<feature type="coiled-coil region" evidence="1">
    <location>
        <begin position="122"/>
        <end position="149"/>
    </location>
</feature>
<gene>
    <name evidence="2" type="ORF">SAMN05421544_1372</name>
</gene>
<name>A0A1G7G189_9FLAO</name>
<evidence type="ECO:0000313" key="3">
    <source>
        <dbReference type="Proteomes" id="UP000198517"/>
    </source>
</evidence>
<proteinExistence type="predicted"/>
<dbReference type="CDD" id="cd22641">
    <property type="entry name" value="C24-like"/>
    <property type="match status" value="1"/>
</dbReference>
<dbReference type="OrthoDB" id="9113831at2"/>
<reference evidence="2 3" key="1">
    <citation type="submission" date="2016-10" db="EMBL/GenBank/DDBJ databases">
        <authorList>
            <person name="de Groot N.N."/>
        </authorList>
    </citation>
    <scope>NUCLEOTIDE SEQUENCE [LARGE SCALE GENOMIC DNA]</scope>
    <source>
        <strain evidence="2 3">DSM 24015</strain>
    </source>
</reference>
<dbReference type="Proteomes" id="UP000198517">
    <property type="component" value="Unassembled WGS sequence"/>
</dbReference>
<dbReference type="RefSeq" id="WP_092738137.1">
    <property type="nucleotide sequence ID" value="NZ_FNAS01000037.1"/>
</dbReference>
<evidence type="ECO:0000313" key="2">
    <source>
        <dbReference type="EMBL" id="SDE81897.1"/>
    </source>
</evidence>
<organism evidence="2 3">
    <name type="scientific">Riemerella columbipharyngis</name>
    <dbReference type="NCBI Taxonomy" id="1071918"/>
    <lineage>
        <taxon>Bacteria</taxon>
        <taxon>Pseudomonadati</taxon>
        <taxon>Bacteroidota</taxon>
        <taxon>Flavobacteriia</taxon>
        <taxon>Flavobacteriales</taxon>
        <taxon>Weeksellaceae</taxon>
        <taxon>Riemerella</taxon>
    </lineage>
</organism>
<dbReference type="AlphaFoldDB" id="A0A1G7G189"/>
<sequence>MNKLNFNQTGGFPLSTNILDAMQASYMLFHQLGHLAGNFAIITGCETTGLHVSDGVVYINGEVLEFKGGGISVDVFIKESKEKRTFEDGSVRDVITRRYATFGRTTPDKTYKWANFKRIFPTTELKAKHEAIEQKQTDLEARLRALETKKSPIPVGLVAIWGKPASEPIPEGWQECTDLRGKFPIGCDPDYFYDDENFSGDYDPEDYELNRIGATGGERAHTLSIPEMPSHNHAKYPYNKFGSRALDTGKWTVNKVDMGNADAEYGIGAMGKSDWNNAEAKTVGENTPHNNMPPYRVIRFIEFVGLSA</sequence>
<dbReference type="STRING" id="1071918.SAMN05421544_1372"/>
<evidence type="ECO:0008006" key="4">
    <source>
        <dbReference type="Google" id="ProtNLM"/>
    </source>
</evidence>
<accession>A0A1G7G189</accession>
<evidence type="ECO:0000256" key="1">
    <source>
        <dbReference type="SAM" id="Coils"/>
    </source>
</evidence>
<keyword evidence="1" id="KW-0175">Coiled coil</keyword>